<gene>
    <name evidence="1" type="ORF">P154DRAFT_531492</name>
</gene>
<dbReference type="OrthoDB" id="3794731at2759"/>
<sequence length="475" mass="53155">MFKSLQGGEDLDSGIVLDRLVDLFEAQDLCEKAAQVGEKLYEARRKSAGDDAEQSLDMSSEIGLFYLRCCKFSEAKHWFKTLVSSDTKSAQSSVKRQMKARGHVSENGLLKFLFRSSMIPRSIPKLTKSGIPTQSKNGKDWHLRLLLRLISKIHDNITLTTAGVPVVILVESQYPILAGVKPPLDPHPMLIDPAQPLEDGVVEEILEIFPFAEGFYLLLNGMLQIMVVKEFDYEEAASHLPNSFDGLESVGSQTEDIAPSYRPFITFLIQDASHTIPCFTMNNSNHLAARIRTNPRPKNKFAGCIGLHVKKEDSVTRASKHYLTVASRVVRKATLQKEHDSFFRRIVGEGIVKNRRETNKGLSSVAKCVALASRCILYRAAPPFKKPSSFSGMALYVDPYTESPDSSDLSQNIIREDGTCGPAVIGFQSFAQPSNFNAEWELEGKDFDHEVEQGYTSFYGTFQVPEELRQEYEIL</sequence>
<dbReference type="Proteomes" id="UP000799779">
    <property type="component" value="Unassembled WGS sequence"/>
</dbReference>
<name>A0A6A5WS64_9PLEO</name>
<accession>A0A6A5WS64</accession>
<organism evidence="1 2">
    <name type="scientific">Amniculicola lignicola CBS 123094</name>
    <dbReference type="NCBI Taxonomy" id="1392246"/>
    <lineage>
        <taxon>Eukaryota</taxon>
        <taxon>Fungi</taxon>
        <taxon>Dikarya</taxon>
        <taxon>Ascomycota</taxon>
        <taxon>Pezizomycotina</taxon>
        <taxon>Dothideomycetes</taxon>
        <taxon>Pleosporomycetidae</taxon>
        <taxon>Pleosporales</taxon>
        <taxon>Amniculicolaceae</taxon>
        <taxon>Amniculicola</taxon>
    </lineage>
</organism>
<proteinExistence type="predicted"/>
<dbReference type="EMBL" id="ML977567">
    <property type="protein sequence ID" value="KAF2004532.1"/>
    <property type="molecule type" value="Genomic_DNA"/>
</dbReference>
<keyword evidence="2" id="KW-1185">Reference proteome</keyword>
<evidence type="ECO:0000313" key="1">
    <source>
        <dbReference type="EMBL" id="KAF2004532.1"/>
    </source>
</evidence>
<dbReference type="AlphaFoldDB" id="A0A6A5WS64"/>
<protein>
    <submittedName>
        <fullName evidence="1">Uncharacterized protein</fullName>
    </submittedName>
</protein>
<reference evidence="1" key="1">
    <citation type="journal article" date="2020" name="Stud. Mycol.">
        <title>101 Dothideomycetes genomes: a test case for predicting lifestyles and emergence of pathogens.</title>
        <authorList>
            <person name="Haridas S."/>
            <person name="Albert R."/>
            <person name="Binder M."/>
            <person name="Bloem J."/>
            <person name="Labutti K."/>
            <person name="Salamov A."/>
            <person name="Andreopoulos B."/>
            <person name="Baker S."/>
            <person name="Barry K."/>
            <person name="Bills G."/>
            <person name="Bluhm B."/>
            <person name="Cannon C."/>
            <person name="Castanera R."/>
            <person name="Culley D."/>
            <person name="Daum C."/>
            <person name="Ezra D."/>
            <person name="Gonzalez J."/>
            <person name="Henrissat B."/>
            <person name="Kuo A."/>
            <person name="Liang C."/>
            <person name="Lipzen A."/>
            <person name="Lutzoni F."/>
            <person name="Magnuson J."/>
            <person name="Mondo S."/>
            <person name="Nolan M."/>
            <person name="Ohm R."/>
            <person name="Pangilinan J."/>
            <person name="Park H.-J."/>
            <person name="Ramirez L."/>
            <person name="Alfaro M."/>
            <person name="Sun H."/>
            <person name="Tritt A."/>
            <person name="Yoshinaga Y."/>
            <person name="Zwiers L.-H."/>
            <person name="Turgeon B."/>
            <person name="Goodwin S."/>
            <person name="Spatafora J."/>
            <person name="Crous P."/>
            <person name="Grigoriev I."/>
        </authorList>
    </citation>
    <scope>NUCLEOTIDE SEQUENCE</scope>
    <source>
        <strain evidence="1">CBS 123094</strain>
    </source>
</reference>
<evidence type="ECO:0000313" key="2">
    <source>
        <dbReference type="Proteomes" id="UP000799779"/>
    </source>
</evidence>